<dbReference type="Proteomes" id="UP000681720">
    <property type="component" value="Unassembled WGS sequence"/>
</dbReference>
<organism evidence="1 2">
    <name type="scientific">Rotaria magnacalcarata</name>
    <dbReference type="NCBI Taxonomy" id="392030"/>
    <lineage>
        <taxon>Eukaryota</taxon>
        <taxon>Metazoa</taxon>
        <taxon>Spiralia</taxon>
        <taxon>Gnathifera</taxon>
        <taxon>Rotifera</taxon>
        <taxon>Eurotatoria</taxon>
        <taxon>Bdelloidea</taxon>
        <taxon>Philodinida</taxon>
        <taxon>Philodinidae</taxon>
        <taxon>Rotaria</taxon>
    </lineage>
</organism>
<accession>A0A8S3BS44</accession>
<reference evidence="1" key="1">
    <citation type="submission" date="2021-02" db="EMBL/GenBank/DDBJ databases">
        <authorList>
            <person name="Nowell W R."/>
        </authorList>
    </citation>
    <scope>NUCLEOTIDE SEQUENCE</scope>
</reference>
<dbReference type="AlphaFoldDB" id="A0A8S3BS44"/>
<comment type="caution">
    <text evidence="1">The sequence shown here is derived from an EMBL/GenBank/DDBJ whole genome shotgun (WGS) entry which is preliminary data.</text>
</comment>
<dbReference type="EMBL" id="CAJOBJ010151338">
    <property type="protein sequence ID" value="CAF4807732.1"/>
    <property type="molecule type" value="Genomic_DNA"/>
</dbReference>
<evidence type="ECO:0000313" key="2">
    <source>
        <dbReference type="Proteomes" id="UP000681720"/>
    </source>
</evidence>
<protein>
    <submittedName>
        <fullName evidence="1">Uncharacterized protein</fullName>
    </submittedName>
</protein>
<feature type="non-terminal residue" evidence="1">
    <location>
        <position position="1"/>
    </location>
</feature>
<name>A0A8S3BS44_9BILA</name>
<evidence type="ECO:0000313" key="1">
    <source>
        <dbReference type="EMBL" id="CAF4807732.1"/>
    </source>
</evidence>
<proteinExistence type="predicted"/>
<gene>
    <name evidence="1" type="ORF">GIL414_LOCUS47444</name>
</gene>
<sequence length="52" mass="5932">HKTVSELKQTYANIQQQIRIRTNNDATRINDVPKELLIESAALLATIKQKDV</sequence>